<dbReference type="InParanoid" id="A5DUP7"/>
<name>A5DUP7_LODEL</name>
<dbReference type="PANTHER" id="PTHR45639:SF3">
    <property type="entry name" value="HYPOXIA UP-REGULATED PROTEIN 1"/>
    <property type="match status" value="1"/>
</dbReference>
<dbReference type="OrthoDB" id="10262720at2759"/>
<keyword evidence="9" id="KW-1185">Reference proteome</keyword>
<feature type="region of interest" description="Disordered" evidence="7">
    <location>
        <begin position="824"/>
        <end position="907"/>
    </location>
</feature>
<dbReference type="FunFam" id="3.90.640.10:FF:000003">
    <property type="entry name" value="Molecular chaperone DnaK"/>
    <property type="match status" value="1"/>
</dbReference>
<dbReference type="HOGENOM" id="CLU_005965_5_0_1"/>
<evidence type="ECO:0000256" key="6">
    <source>
        <dbReference type="SAM" id="Coils"/>
    </source>
</evidence>
<dbReference type="InterPro" id="IPR029048">
    <property type="entry name" value="HSP70_C_sf"/>
</dbReference>
<evidence type="ECO:0000313" key="8">
    <source>
        <dbReference type="EMBL" id="EDK42905.1"/>
    </source>
</evidence>
<feature type="compositionally biased region" description="Acidic residues" evidence="7">
    <location>
        <begin position="846"/>
        <end position="859"/>
    </location>
</feature>
<evidence type="ECO:0000256" key="7">
    <source>
        <dbReference type="SAM" id="MobiDB-lite"/>
    </source>
</evidence>
<feature type="compositionally biased region" description="Acidic residues" evidence="7">
    <location>
        <begin position="509"/>
        <end position="520"/>
    </location>
</feature>
<feature type="compositionally biased region" description="Basic and acidic residues" evidence="7">
    <location>
        <begin position="824"/>
        <end position="845"/>
    </location>
</feature>
<dbReference type="PROSITE" id="PS01036">
    <property type="entry name" value="HSP70_3"/>
    <property type="match status" value="1"/>
</dbReference>
<dbReference type="GO" id="GO:0005788">
    <property type="term" value="C:endoplasmic reticulum lumen"/>
    <property type="evidence" value="ECO:0007669"/>
    <property type="project" value="UniProtKB-SubCell"/>
</dbReference>
<dbReference type="EMBL" id="CH981524">
    <property type="protein sequence ID" value="EDK42905.1"/>
    <property type="molecule type" value="Genomic_DNA"/>
</dbReference>
<dbReference type="GeneID" id="5234914"/>
<keyword evidence="4" id="KW-0067">ATP-binding</keyword>
<dbReference type="PANTHER" id="PTHR45639">
    <property type="entry name" value="HSC70CB, ISOFORM G-RELATED"/>
    <property type="match status" value="1"/>
</dbReference>
<dbReference type="GO" id="GO:0140662">
    <property type="term" value="F:ATP-dependent protein folding chaperone"/>
    <property type="evidence" value="ECO:0007669"/>
    <property type="project" value="InterPro"/>
</dbReference>
<dbReference type="Gene3D" id="3.30.420.40">
    <property type="match status" value="2"/>
</dbReference>
<sequence length="907" mass="102659">MVNVRIVKLLFGLWLAGSTVLAAIVGIDLGLQFTKSVLLAPAVPFDVILTDEGSRKDPTKIQLFTDENLAQDYQNQLISLALLVDEVKERAVKHLGEKSSLSSASKSIIDVALNIPESSSQIVRQAYLDALSLANISNVLGVVEGGSAVALNFASNKEFTNKDKEYYMIYDAGAGSTKASLFSIRVAANGETIVEMESASLNDNIGGKVLTNAAYEIILQKALNHFGIESLPEKTLTRLRQVAEKAKLILSANNEFSTVVESIYGDEDFKVYITREEFEELNSDLMQQVTQPVLDALKEGGLKVEDVKSVIFNGGSTRVPFIQKQITSLFGDDKISKSVNTDESAALGTTQKGLQFKVDSTKGPQLIEKSFHNYEIGVNDSEEQILVFGKNSTLGSIARIEHDPVEALSLNLYEDGTLIKSFNFDQINDKLACKKDEKKLVTTFELDQNKLFNLVEVEVECRKQNKSFLGNLLKKKDKKVDEVEEEVGEEEEKEKEIGEEESKDKNEDTNDIEEEQDDLADAASNATDKNKTESTKPLKSKARKSARNKNTKISIPKSTYPHVKPLDRATRKEFAAEISRLHSLEKARLEVELVRNELESQIYKLRELLDENEEQLLQELSESDKQVYFDYMDQAIEWFDFDSDDSSVDDLKQKIKEVESKQAEVKKYVDMTKTDLSKEGMKRLYEDGTNLMMSIQSSMLKLGEGVAEMRKKYEEAGFNFDKENDKAKIKSAGQEDQMLNFDRNLQEYKEIITKVGQLVDMSDKKFNKIEKTELYQFHDMLAKGVSEMVLDLVKIESSHMERMKLFDEQYDKLVLRQQQKEYRKKMREAAKEAERKKKQDEHEEKEQDEDDDDVEEIENDTIKIVSEKTVDSGSNTISTSTDSSPETTSFTQENEVEKEDELEHDEL</sequence>
<reference evidence="8 9" key="1">
    <citation type="journal article" date="2009" name="Nature">
        <title>Evolution of pathogenicity and sexual reproduction in eight Candida genomes.</title>
        <authorList>
            <person name="Butler G."/>
            <person name="Rasmussen M.D."/>
            <person name="Lin M.F."/>
            <person name="Santos M.A."/>
            <person name="Sakthikumar S."/>
            <person name="Munro C.A."/>
            <person name="Rheinbay E."/>
            <person name="Grabherr M."/>
            <person name="Forche A."/>
            <person name="Reedy J.L."/>
            <person name="Agrafioti I."/>
            <person name="Arnaud M.B."/>
            <person name="Bates S."/>
            <person name="Brown A.J."/>
            <person name="Brunke S."/>
            <person name="Costanzo M.C."/>
            <person name="Fitzpatrick D.A."/>
            <person name="de Groot P.W."/>
            <person name="Harris D."/>
            <person name="Hoyer L.L."/>
            <person name="Hube B."/>
            <person name="Klis F.M."/>
            <person name="Kodira C."/>
            <person name="Lennard N."/>
            <person name="Logue M.E."/>
            <person name="Martin R."/>
            <person name="Neiman A.M."/>
            <person name="Nikolaou E."/>
            <person name="Quail M.A."/>
            <person name="Quinn J."/>
            <person name="Santos M.C."/>
            <person name="Schmitzberger F.F."/>
            <person name="Sherlock G."/>
            <person name="Shah P."/>
            <person name="Silverstein K.A."/>
            <person name="Skrzypek M.S."/>
            <person name="Soll D."/>
            <person name="Staggs R."/>
            <person name="Stansfield I."/>
            <person name="Stumpf M.P."/>
            <person name="Sudbery P.E."/>
            <person name="Srikantha T."/>
            <person name="Zeng Q."/>
            <person name="Berman J."/>
            <person name="Berriman M."/>
            <person name="Heitman J."/>
            <person name="Gow N.A."/>
            <person name="Lorenz M.C."/>
            <person name="Birren B.W."/>
            <person name="Kellis M."/>
            <person name="Cuomo C.A."/>
        </authorList>
    </citation>
    <scope>NUCLEOTIDE SEQUENCE [LARGE SCALE GENOMIC DNA]</scope>
    <source>
        <strain evidence="9">ATCC 11503 / BCRC 21390 / CBS 2605 / JCM 1781 / NBRC 1676 / NRRL YB-4239</strain>
    </source>
</reference>
<keyword evidence="3" id="KW-0547">Nucleotide-binding</keyword>
<dbReference type="VEuPathDB" id="FungiDB:LELG_01083"/>
<keyword evidence="2" id="KW-0732">Signal</keyword>
<keyword evidence="5" id="KW-0143">Chaperone</keyword>
<feature type="compositionally biased region" description="Basic residues" evidence="7">
    <location>
        <begin position="538"/>
        <end position="550"/>
    </location>
</feature>
<dbReference type="InterPro" id="IPR018181">
    <property type="entry name" value="Heat_shock_70_CS"/>
</dbReference>
<dbReference type="KEGG" id="lel:PVL30_001048"/>
<dbReference type="GO" id="GO:0030968">
    <property type="term" value="P:endoplasmic reticulum unfolded protein response"/>
    <property type="evidence" value="ECO:0007669"/>
    <property type="project" value="TreeGrafter"/>
</dbReference>
<feature type="compositionally biased region" description="Acidic residues" evidence="7">
    <location>
        <begin position="482"/>
        <end position="493"/>
    </location>
</feature>
<proteinExistence type="predicted"/>
<evidence type="ECO:0000256" key="2">
    <source>
        <dbReference type="ARBA" id="ARBA00022729"/>
    </source>
</evidence>
<accession>A5DUP7</accession>
<feature type="compositionally biased region" description="Basic and acidic residues" evidence="7">
    <location>
        <begin position="494"/>
        <end position="508"/>
    </location>
</feature>
<dbReference type="AlphaFoldDB" id="A5DUP7"/>
<comment type="subcellular location">
    <subcellularLocation>
        <location evidence="1">Endoplasmic reticulum lumen</location>
    </subcellularLocation>
</comment>
<evidence type="ECO:0000256" key="3">
    <source>
        <dbReference type="ARBA" id="ARBA00022741"/>
    </source>
</evidence>
<protein>
    <submittedName>
        <fullName evidence="8">Uncharacterized protein</fullName>
    </submittedName>
</protein>
<dbReference type="FunCoup" id="A5DUP7">
    <property type="interactions" value="196"/>
</dbReference>
<feature type="region of interest" description="Disordered" evidence="7">
    <location>
        <begin position="480"/>
        <end position="562"/>
    </location>
</feature>
<dbReference type="GO" id="GO:0034663">
    <property type="term" value="C:endoplasmic reticulum chaperone complex"/>
    <property type="evidence" value="ECO:0007669"/>
    <property type="project" value="TreeGrafter"/>
</dbReference>
<dbReference type="Pfam" id="PF00012">
    <property type="entry name" value="HSP70"/>
    <property type="match status" value="1"/>
</dbReference>
<gene>
    <name evidence="8" type="ORF">LELG_01083</name>
</gene>
<evidence type="ECO:0000256" key="5">
    <source>
        <dbReference type="ARBA" id="ARBA00023186"/>
    </source>
</evidence>
<dbReference type="Proteomes" id="UP000001996">
    <property type="component" value="Unassembled WGS sequence"/>
</dbReference>
<feature type="compositionally biased region" description="Low complexity" evidence="7">
    <location>
        <begin position="876"/>
        <end position="893"/>
    </location>
</feature>
<dbReference type="InterPro" id="IPR013126">
    <property type="entry name" value="Hsp_70_fam"/>
</dbReference>
<dbReference type="SUPFAM" id="SSF53067">
    <property type="entry name" value="Actin-like ATPase domain"/>
    <property type="match status" value="2"/>
</dbReference>
<feature type="compositionally biased region" description="Acidic residues" evidence="7">
    <location>
        <begin position="894"/>
        <end position="907"/>
    </location>
</feature>
<dbReference type="Gene3D" id="3.90.640.10">
    <property type="entry name" value="Actin, Chain A, domain 4"/>
    <property type="match status" value="1"/>
</dbReference>
<evidence type="ECO:0000256" key="1">
    <source>
        <dbReference type="ARBA" id="ARBA00004319"/>
    </source>
</evidence>
<dbReference type="GO" id="GO:0005524">
    <property type="term" value="F:ATP binding"/>
    <property type="evidence" value="ECO:0007669"/>
    <property type="project" value="UniProtKB-KW"/>
</dbReference>
<feature type="coiled-coil region" evidence="6">
    <location>
        <begin position="581"/>
        <end position="668"/>
    </location>
</feature>
<evidence type="ECO:0000313" key="9">
    <source>
        <dbReference type="Proteomes" id="UP000001996"/>
    </source>
</evidence>
<keyword evidence="6" id="KW-0175">Coiled coil</keyword>
<dbReference type="PRINTS" id="PR00301">
    <property type="entry name" value="HEATSHOCK70"/>
</dbReference>
<dbReference type="OMA" id="DYGQQNI"/>
<dbReference type="InterPro" id="IPR043129">
    <property type="entry name" value="ATPase_NBD"/>
</dbReference>
<organism evidence="8 9">
    <name type="scientific">Lodderomyces elongisporus (strain ATCC 11503 / CBS 2605 / JCM 1781 / NBRC 1676 / NRRL YB-4239)</name>
    <name type="common">Yeast</name>
    <name type="synonym">Saccharomyces elongisporus</name>
    <dbReference type="NCBI Taxonomy" id="379508"/>
    <lineage>
        <taxon>Eukaryota</taxon>
        <taxon>Fungi</taxon>
        <taxon>Dikarya</taxon>
        <taxon>Ascomycota</taxon>
        <taxon>Saccharomycotina</taxon>
        <taxon>Pichiomycetes</taxon>
        <taxon>Debaryomycetaceae</taxon>
        <taxon>Candida/Lodderomyces clade</taxon>
        <taxon>Lodderomyces</taxon>
    </lineage>
</organism>
<dbReference type="eggNOG" id="KOG0104">
    <property type="taxonomic scope" value="Eukaryota"/>
</dbReference>
<evidence type="ECO:0000256" key="4">
    <source>
        <dbReference type="ARBA" id="ARBA00022840"/>
    </source>
</evidence>
<dbReference type="STRING" id="379508.A5DUP7"/>
<dbReference type="SUPFAM" id="SSF100934">
    <property type="entry name" value="Heat shock protein 70kD (HSP70), C-terminal subdomain"/>
    <property type="match status" value="1"/>
</dbReference>